<keyword evidence="1" id="KW-1133">Transmembrane helix</keyword>
<accession>A0A8D4D1I8</accession>
<gene>
    <name evidence="2" type="ORF">BC94_0143</name>
</gene>
<evidence type="ECO:0000313" key="2">
    <source>
        <dbReference type="EMBL" id="AMW25485.1"/>
    </source>
</evidence>
<organism evidence="2 3">
    <name type="scientific">Mycoplasmopsis bovis</name>
    <name type="common">Mycoplasma bovis</name>
    <dbReference type="NCBI Taxonomy" id="28903"/>
    <lineage>
        <taxon>Bacteria</taxon>
        <taxon>Bacillati</taxon>
        <taxon>Mycoplasmatota</taxon>
        <taxon>Mycoplasmoidales</taxon>
        <taxon>Metamycoplasmataceae</taxon>
        <taxon>Mycoplasmopsis</taxon>
    </lineage>
</organism>
<dbReference type="AlphaFoldDB" id="A0A8D4D1I8"/>
<feature type="transmembrane region" description="Helical" evidence="1">
    <location>
        <begin position="50"/>
        <end position="75"/>
    </location>
</feature>
<reference evidence="2 3" key="1">
    <citation type="submission" date="2014-04" db="EMBL/GenBank/DDBJ databases">
        <title>Complete genome sequence of Mycoplasma bovis attenuated strain P150.</title>
        <authorList>
            <person name="Qi J."/>
            <person name="Guo A."/>
        </authorList>
    </citation>
    <scope>NUCLEOTIDE SEQUENCE [LARGE SCALE GENOMIC DNA]</scope>
    <source>
        <strain evidence="2 3">HB0801-P150</strain>
    </source>
</reference>
<evidence type="ECO:0000256" key="1">
    <source>
        <dbReference type="SAM" id="Phobius"/>
    </source>
</evidence>
<protein>
    <submittedName>
        <fullName evidence="2">Uncharacterized protein</fullName>
    </submittedName>
</protein>
<proteinExistence type="predicted"/>
<feature type="transmembrane region" description="Helical" evidence="1">
    <location>
        <begin position="82"/>
        <end position="101"/>
    </location>
</feature>
<sequence>MLDKSGNNGNSILITEDSSAKTGNSNKTAFCNTFSCCFLTSSKISSAKTLYASLIESLATATGVTYLSTMCLGALPGLKPSTFNFFILLVLVLLKMFVHFSPENSYSTTTEPFSLFSSIDLALIYLPMVVKN</sequence>
<keyword evidence="1" id="KW-0812">Transmembrane</keyword>
<name>A0A8D4D1I8_MYCBV</name>
<dbReference type="EMBL" id="CP007590">
    <property type="protein sequence ID" value="AMW25485.1"/>
    <property type="molecule type" value="Genomic_DNA"/>
</dbReference>
<feature type="transmembrane region" description="Helical" evidence="1">
    <location>
        <begin position="113"/>
        <end position="130"/>
    </location>
</feature>
<evidence type="ECO:0000313" key="3">
    <source>
        <dbReference type="Proteomes" id="UP000076372"/>
    </source>
</evidence>
<dbReference type="Proteomes" id="UP000076372">
    <property type="component" value="Chromosome"/>
</dbReference>
<keyword evidence="1" id="KW-0472">Membrane</keyword>